<evidence type="ECO:0000313" key="3">
    <source>
        <dbReference type="Proteomes" id="UP000289738"/>
    </source>
</evidence>
<dbReference type="Proteomes" id="UP000289738">
    <property type="component" value="Chromosome B01"/>
</dbReference>
<sequence>MCKMTELRRVADPKDGEFRIGIEYDSRKSVITMLYAKCKNCGRGCDWFIRASLIQKKACWEIRRYNGSHTCSMGTISQDHSKLDSDIVAEAMKPLVREMPSGPSVCQPAQAVVGERAQVTTYAPMPKQTTNQVGHPSSYNHTMMHDTVIYKGTQDKLIPNCNCRSDQNSGVVVDTSRGHTPSTYPRRGWYPADRRCDT</sequence>
<proteinExistence type="predicted"/>
<comment type="caution">
    <text evidence="2">The sequence shown here is derived from an EMBL/GenBank/DDBJ whole genome shotgun (WGS) entry which is preliminary data.</text>
</comment>
<organism evidence="2 3">
    <name type="scientific">Arachis hypogaea</name>
    <name type="common">Peanut</name>
    <dbReference type="NCBI Taxonomy" id="3818"/>
    <lineage>
        <taxon>Eukaryota</taxon>
        <taxon>Viridiplantae</taxon>
        <taxon>Streptophyta</taxon>
        <taxon>Embryophyta</taxon>
        <taxon>Tracheophyta</taxon>
        <taxon>Spermatophyta</taxon>
        <taxon>Magnoliopsida</taxon>
        <taxon>eudicotyledons</taxon>
        <taxon>Gunneridae</taxon>
        <taxon>Pentapetalae</taxon>
        <taxon>rosids</taxon>
        <taxon>fabids</taxon>
        <taxon>Fabales</taxon>
        <taxon>Fabaceae</taxon>
        <taxon>Papilionoideae</taxon>
        <taxon>50 kb inversion clade</taxon>
        <taxon>dalbergioids sensu lato</taxon>
        <taxon>Dalbergieae</taxon>
        <taxon>Pterocarpus clade</taxon>
        <taxon>Arachis</taxon>
    </lineage>
</organism>
<dbReference type="EMBL" id="SDMP01000011">
    <property type="protein sequence ID" value="RYR31809.1"/>
    <property type="molecule type" value="Genomic_DNA"/>
</dbReference>
<keyword evidence="3" id="KW-1185">Reference proteome</keyword>
<name>A0A445AZG4_ARAHY</name>
<reference evidence="2 3" key="1">
    <citation type="submission" date="2019-01" db="EMBL/GenBank/DDBJ databases">
        <title>Sequencing of cultivated peanut Arachis hypogaea provides insights into genome evolution and oil improvement.</title>
        <authorList>
            <person name="Chen X."/>
        </authorList>
    </citation>
    <scope>NUCLEOTIDE SEQUENCE [LARGE SCALE GENOMIC DNA]</scope>
    <source>
        <strain evidence="3">cv. Fuhuasheng</strain>
        <tissue evidence="2">Leaves</tissue>
    </source>
</reference>
<gene>
    <name evidence="2" type="ORF">Ahy_B01g056728</name>
</gene>
<feature type="region of interest" description="Disordered" evidence="1">
    <location>
        <begin position="172"/>
        <end position="198"/>
    </location>
</feature>
<dbReference type="AlphaFoldDB" id="A0A445AZG4"/>
<evidence type="ECO:0000313" key="2">
    <source>
        <dbReference type="EMBL" id="RYR31809.1"/>
    </source>
</evidence>
<accession>A0A445AZG4</accession>
<evidence type="ECO:0008006" key="4">
    <source>
        <dbReference type="Google" id="ProtNLM"/>
    </source>
</evidence>
<evidence type="ECO:0000256" key="1">
    <source>
        <dbReference type="SAM" id="MobiDB-lite"/>
    </source>
</evidence>
<protein>
    <recommendedName>
        <fullName evidence="4">Transposase MuDR plant domain-containing protein</fullName>
    </recommendedName>
</protein>